<dbReference type="Proteomes" id="UP000095247">
    <property type="component" value="Unassembled WGS sequence"/>
</dbReference>
<keyword evidence="4" id="KW-0997">Cell inner membrane</keyword>
<comment type="caution">
    <text evidence="9">The sequence shown here is derived from an EMBL/GenBank/DDBJ whole genome shotgun (WGS) entry which is preliminary data.</text>
</comment>
<proteinExistence type="predicted"/>
<evidence type="ECO:0000256" key="3">
    <source>
        <dbReference type="ARBA" id="ARBA00022475"/>
    </source>
</evidence>
<protein>
    <submittedName>
        <fullName evidence="9">ATPase</fullName>
    </submittedName>
</protein>
<keyword evidence="6 8" id="KW-1133">Transmembrane helix</keyword>
<evidence type="ECO:0000313" key="9">
    <source>
        <dbReference type="EMBL" id="OEJ16222.1"/>
    </source>
</evidence>
<evidence type="ECO:0000256" key="6">
    <source>
        <dbReference type="ARBA" id="ARBA00022989"/>
    </source>
</evidence>
<keyword evidence="5 8" id="KW-0812">Transmembrane</keyword>
<comment type="subcellular location">
    <subcellularLocation>
        <location evidence="1">Cell membrane</location>
        <topology evidence="1">Multi-pass membrane protein</topology>
    </subcellularLocation>
</comment>
<dbReference type="PANTHER" id="PTHR32196:SF21">
    <property type="entry name" value="ABC TRANSPORTER PERMEASE PROTEIN YPHD-RELATED"/>
    <property type="match status" value="1"/>
</dbReference>
<reference evidence="9 10" key="1">
    <citation type="submission" date="2016-08" db="EMBL/GenBank/DDBJ databases">
        <title>Characterization and recognition of Brachyspira hampsonii sp. nov., a novel intestinal spirochete that is pathogenic to pigs.</title>
        <authorList>
            <person name="Mirajkar N."/>
            <person name="La T."/>
            <person name="Phillips N."/>
            <person name="Hampson D."/>
            <person name="Gebhart C."/>
        </authorList>
    </citation>
    <scope>NUCLEOTIDE SEQUENCE [LARGE SCALE GENOMIC DNA]</scope>
    <source>
        <strain evidence="9 10">P280/1</strain>
    </source>
</reference>
<keyword evidence="3" id="KW-1003">Cell membrane</keyword>
<evidence type="ECO:0000256" key="4">
    <source>
        <dbReference type="ARBA" id="ARBA00022519"/>
    </source>
</evidence>
<dbReference type="CDD" id="cd06579">
    <property type="entry name" value="TM_PBP1_transp_AraH_like"/>
    <property type="match status" value="1"/>
</dbReference>
<evidence type="ECO:0000256" key="2">
    <source>
        <dbReference type="ARBA" id="ARBA00022448"/>
    </source>
</evidence>
<dbReference type="InterPro" id="IPR001851">
    <property type="entry name" value="ABC_transp_permease"/>
</dbReference>
<keyword evidence="2" id="KW-0813">Transport</keyword>
<feature type="transmembrane region" description="Helical" evidence="8">
    <location>
        <begin position="298"/>
        <end position="318"/>
    </location>
</feature>
<dbReference type="AlphaFoldDB" id="A0A1E5NJ72"/>
<feature type="transmembrane region" description="Helical" evidence="8">
    <location>
        <begin position="163"/>
        <end position="184"/>
    </location>
</feature>
<gene>
    <name evidence="9" type="ORF">BFL38_09915</name>
</gene>
<evidence type="ECO:0000256" key="5">
    <source>
        <dbReference type="ARBA" id="ARBA00022692"/>
    </source>
</evidence>
<feature type="transmembrane region" description="Helical" evidence="8">
    <location>
        <begin position="266"/>
        <end position="286"/>
    </location>
</feature>
<dbReference type="PANTHER" id="PTHR32196">
    <property type="entry name" value="ABC TRANSPORTER PERMEASE PROTEIN YPHD-RELATED-RELATED"/>
    <property type="match status" value="1"/>
</dbReference>
<sequence length="331" mass="36077">MRRGEQFSLVITLVLVYILMVIANGHRFLSFSNLYAMSYQLPIIGFLAIGMMISELSGGINLSIIANMNLNGIIIYLVLNFFTNGNMQEANILFIIIAIIIGFITSAIIGIINGFLITKFNIPAILVTLGTMTLLQGVNLVLTKGYTISGFPKELVFIGNGKILNIPVAIILFIIVIIITHFILNRSAYGKQLYLTGANQKASKFSNINVNKVIIIEYILSACFASFASLVLIGQMNSVKANYAESYLLVAVLASFLGGVDPNGGFGKLSGMVLASIILQFISTGLNLMRLDPFMITAMWGAIIIIILVVKEISNIIILKVKTLLKNKIVN</sequence>
<feature type="transmembrane region" description="Helical" evidence="8">
    <location>
        <begin position="213"/>
        <end position="234"/>
    </location>
</feature>
<evidence type="ECO:0000256" key="8">
    <source>
        <dbReference type="SAM" id="Phobius"/>
    </source>
</evidence>
<feature type="transmembrane region" description="Helical" evidence="8">
    <location>
        <begin position="241"/>
        <end position="260"/>
    </location>
</feature>
<evidence type="ECO:0000313" key="10">
    <source>
        <dbReference type="Proteomes" id="UP000095247"/>
    </source>
</evidence>
<feature type="transmembrane region" description="Helical" evidence="8">
    <location>
        <begin position="34"/>
        <end position="53"/>
    </location>
</feature>
<dbReference type="GO" id="GO:0005886">
    <property type="term" value="C:plasma membrane"/>
    <property type="evidence" value="ECO:0007669"/>
    <property type="project" value="UniProtKB-SubCell"/>
</dbReference>
<feature type="transmembrane region" description="Helical" evidence="8">
    <location>
        <begin position="6"/>
        <end position="22"/>
    </location>
</feature>
<name>A0A1E5NJ72_9SPIR</name>
<evidence type="ECO:0000256" key="1">
    <source>
        <dbReference type="ARBA" id="ARBA00004651"/>
    </source>
</evidence>
<evidence type="ECO:0000256" key="7">
    <source>
        <dbReference type="ARBA" id="ARBA00023136"/>
    </source>
</evidence>
<feature type="transmembrane region" description="Helical" evidence="8">
    <location>
        <begin position="122"/>
        <end position="142"/>
    </location>
</feature>
<feature type="transmembrane region" description="Helical" evidence="8">
    <location>
        <begin position="91"/>
        <end position="116"/>
    </location>
</feature>
<dbReference type="Pfam" id="PF02653">
    <property type="entry name" value="BPD_transp_2"/>
    <property type="match status" value="1"/>
</dbReference>
<accession>A0A1E5NJ72</accession>
<keyword evidence="7 8" id="KW-0472">Membrane</keyword>
<organism evidence="9 10">
    <name type="scientific">Brachyspira hampsonii</name>
    <dbReference type="NCBI Taxonomy" id="1287055"/>
    <lineage>
        <taxon>Bacteria</taxon>
        <taxon>Pseudomonadati</taxon>
        <taxon>Spirochaetota</taxon>
        <taxon>Spirochaetia</taxon>
        <taxon>Brachyspirales</taxon>
        <taxon>Brachyspiraceae</taxon>
        <taxon>Brachyspira</taxon>
    </lineage>
</organism>
<dbReference type="GO" id="GO:0022857">
    <property type="term" value="F:transmembrane transporter activity"/>
    <property type="evidence" value="ECO:0007669"/>
    <property type="project" value="InterPro"/>
</dbReference>
<dbReference type="EMBL" id="MDCO01000001">
    <property type="protein sequence ID" value="OEJ16222.1"/>
    <property type="molecule type" value="Genomic_DNA"/>
</dbReference>
<feature type="transmembrane region" description="Helical" evidence="8">
    <location>
        <begin position="59"/>
        <end position="79"/>
    </location>
</feature>